<keyword evidence="3" id="KW-1185">Reference proteome</keyword>
<evidence type="ECO:0000313" key="3">
    <source>
        <dbReference type="Proteomes" id="UP000256779"/>
    </source>
</evidence>
<feature type="chain" id="PRO_5017544321" description="Type IX secretion system PorP/SprF family membrane protein" evidence="1">
    <location>
        <begin position="24"/>
        <end position="331"/>
    </location>
</feature>
<dbReference type="NCBIfam" id="NF033711">
    <property type="entry name" value="T9SS_PorQ"/>
    <property type="match status" value="1"/>
</dbReference>
<dbReference type="EMBL" id="QREG01000039">
    <property type="protein sequence ID" value="RED91591.1"/>
    <property type="molecule type" value="Genomic_DNA"/>
</dbReference>
<protein>
    <recommendedName>
        <fullName evidence="4">Type IX secretion system PorP/SprF family membrane protein</fullName>
    </recommendedName>
</protein>
<feature type="signal peptide" evidence="1">
    <location>
        <begin position="1"/>
        <end position="23"/>
    </location>
</feature>
<accession>A0A3D9KXU3</accession>
<evidence type="ECO:0000256" key="1">
    <source>
        <dbReference type="SAM" id="SignalP"/>
    </source>
</evidence>
<dbReference type="AlphaFoldDB" id="A0A3D9KXU3"/>
<sequence>MRWLTVILLFGACNIGWAQFQNAHSLSLPANARAAALGGTVVSMADGDIAQFFQNPAVLDSVKVSDVSLTYMPLFAGIYGFSGAAGFQLPRVGVLAAGVAYIDYGDFQRTDDNGDPLGDFQARDLVVTVGKSHQIAGFSLGANLKYVNVGVDTYQRHMVLMDFGGVYRSPGNVLMAGVLFKNFGWVLSDFANASNSVPFDVQVGATIKPEHMPFRFTLTAFGLTQRDTYFQSEQSVSQSKAVERADRLLRKINIGMELVIHPRIQAIVSYNHLRRQELTLSERAYGAGISLGFRLGVGKFDISYAHTTYHAAGGSDFITIQTNLKSFKKLF</sequence>
<dbReference type="RefSeq" id="WP_115870509.1">
    <property type="nucleotide sequence ID" value="NZ_QREG01000039.1"/>
</dbReference>
<dbReference type="OrthoDB" id="9809953at2"/>
<comment type="caution">
    <text evidence="2">The sequence shown here is derived from an EMBL/GenBank/DDBJ whole genome shotgun (WGS) entry which is preliminary data.</text>
</comment>
<name>A0A3D9KXU3_MARFU</name>
<evidence type="ECO:0008006" key="4">
    <source>
        <dbReference type="Google" id="ProtNLM"/>
    </source>
</evidence>
<proteinExistence type="predicted"/>
<keyword evidence="1" id="KW-0732">Signal</keyword>
<dbReference type="Proteomes" id="UP000256779">
    <property type="component" value="Unassembled WGS sequence"/>
</dbReference>
<dbReference type="NCBIfam" id="NF033709">
    <property type="entry name" value="PorV_fam"/>
    <property type="match status" value="1"/>
</dbReference>
<reference evidence="2 3" key="1">
    <citation type="submission" date="2018-07" db="EMBL/GenBank/DDBJ databases">
        <title>Genomic Encyclopedia of Type Strains, Phase IV (KMG-IV): sequencing the most valuable type-strain genomes for metagenomic binning, comparative biology and taxonomic classification.</title>
        <authorList>
            <person name="Goeker M."/>
        </authorList>
    </citation>
    <scope>NUCLEOTIDE SEQUENCE [LARGE SCALE GENOMIC DNA]</scope>
    <source>
        <strain evidence="2 3">DSM 4134</strain>
    </source>
</reference>
<organism evidence="2 3">
    <name type="scientific">Marinoscillum furvescens DSM 4134</name>
    <dbReference type="NCBI Taxonomy" id="1122208"/>
    <lineage>
        <taxon>Bacteria</taxon>
        <taxon>Pseudomonadati</taxon>
        <taxon>Bacteroidota</taxon>
        <taxon>Cytophagia</taxon>
        <taxon>Cytophagales</taxon>
        <taxon>Reichenbachiellaceae</taxon>
        <taxon>Marinoscillum</taxon>
    </lineage>
</organism>
<dbReference type="Gene3D" id="2.40.160.60">
    <property type="entry name" value="Outer membrane protein transport protein (OMPP1/FadL/TodX)"/>
    <property type="match status" value="1"/>
</dbReference>
<evidence type="ECO:0000313" key="2">
    <source>
        <dbReference type="EMBL" id="RED91591.1"/>
    </source>
</evidence>
<gene>
    <name evidence="2" type="ORF">C7460_13911</name>
</gene>